<dbReference type="InterPro" id="IPR000198">
    <property type="entry name" value="RhoGAP_dom"/>
</dbReference>
<feature type="compositionally biased region" description="Polar residues" evidence="6">
    <location>
        <begin position="409"/>
        <end position="428"/>
    </location>
</feature>
<organism evidence="9 10">
    <name type="scientific">Dekkera bruxellensis</name>
    <name type="common">Brettanomyces custersii</name>
    <dbReference type="NCBI Taxonomy" id="5007"/>
    <lineage>
        <taxon>Eukaryota</taxon>
        <taxon>Fungi</taxon>
        <taxon>Dikarya</taxon>
        <taxon>Ascomycota</taxon>
        <taxon>Saccharomycotina</taxon>
        <taxon>Pichiomycetes</taxon>
        <taxon>Pichiales</taxon>
        <taxon>Pichiaceae</taxon>
        <taxon>Brettanomyces</taxon>
    </lineage>
</organism>
<feature type="compositionally biased region" description="Polar residues" evidence="6">
    <location>
        <begin position="435"/>
        <end position="449"/>
    </location>
</feature>
<dbReference type="CDD" id="cd09395">
    <property type="entry name" value="LIM2_Rga"/>
    <property type="match status" value="1"/>
</dbReference>
<dbReference type="SMART" id="SM00324">
    <property type="entry name" value="RhoGAP"/>
    <property type="match status" value="1"/>
</dbReference>
<dbReference type="Gene3D" id="2.10.110.10">
    <property type="entry name" value="Cysteine Rich Protein"/>
    <property type="match status" value="2"/>
</dbReference>
<feature type="region of interest" description="Disordered" evidence="6">
    <location>
        <begin position="540"/>
        <end position="566"/>
    </location>
</feature>
<dbReference type="PANTHER" id="PTHR23176:SF121">
    <property type="entry name" value="RHO-TYPE GTPASE-ACTIVATING PROTEIN 1-RELATED"/>
    <property type="match status" value="1"/>
</dbReference>
<dbReference type="InterPro" id="IPR008936">
    <property type="entry name" value="Rho_GTPase_activation_prot"/>
</dbReference>
<feature type="coiled-coil region" evidence="5">
    <location>
        <begin position="469"/>
        <end position="524"/>
    </location>
</feature>
<keyword evidence="5" id="KW-0175">Coiled coil</keyword>
<proteinExistence type="predicted"/>
<feature type="domain" description="Rho-GAP" evidence="8">
    <location>
        <begin position="714"/>
        <end position="919"/>
    </location>
</feature>
<feature type="region of interest" description="Disordered" evidence="6">
    <location>
        <begin position="398"/>
        <end position="459"/>
    </location>
</feature>
<sequence>MEEPHFCKACSKPITDGQAYELGADRWHMNCFRCSKCHKQLGVNSNFLVLGTGALVCADCSYTCKNCGKKIYDMAILAGDCAYCADCFKCRACKKPIEDLRYARTSKGLFCMSCHRMLMKKKKKYERMKQAKAKAKSSRKTSHSGGHSSDNSESSEKKKPGHRSGEDKAAEIKKVDHLQELVGQCSGKHPERGSNESLRSENRNGLLVVDKDRSGVHGESFIDFKEEGDVEKRQERQREEEEVLQVGEEHKTPSLTPPRPPPKSRRDGDAPIDAPITGKPAAGLNIHGISFGDASRRPYTTILASPPRTPPVPEAGLEPWKEYNARKSPFRFGVGSSQKSSPLVTSSPSHSRKNSATLGRSLTHVFHRHKRGDSGANMGLKRAPGTTKSESAAFEGQFGRLGSPIGQHSAASSPQHMRTQSEHSTSAYATPPLPSTSDGFHNRSFSESMGETAPFGAGMSAPQADLAVLRQRREQVAQAERELRLLKAEINSLTASKATIIRDIQGLKSQKRSLQAEIDDRRAEILQQVPEINTDDIPARKIINTSSSSSNSSGVDSGSTPHRKQGFMRRFFGGSQANGGEPGGGAGAGVTEGSGVLAAGNSAGISGISSSISSQSISAPIDLRQGDEALESMRGHAGANGNANGPAQPSLSSMIRSRSQNFLLSKNGKQGAAGASAGTPPAISGGSPSSILARRQRLSPILGSPTAGVGLYSLTLESRAGYELRDVPYIVSACMNEVSRRGLMCEGIYRVSGSALAIDKIEKFFSSTKMEGLGGASSSSTEQLRKMTASALDTDVHAVAGMLKRYLKKIPEPVIPFNEYESFLACSKQHSDDDKLKGMHHVLVALPAANYRVLRMLVDHLNAVVANHQLTKMSTSALATVFAPTLARDSSGNPQREILDNGAKTRSTELLLVHSAVLFGD</sequence>
<keyword evidence="1" id="KW-0343">GTPase activation</keyword>
<dbReference type="Pfam" id="PF00412">
    <property type="entry name" value="LIM"/>
    <property type="match status" value="2"/>
</dbReference>
<dbReference type="SMART" id="SM00132">
    <property type="entry name" value="LIM"/>
    <property type="match status" value="2"/>
</dbReference>
<dbReference type="GO" id="GO:0005938">
    <property type="term" value="C:cell cortex"/>
    <property type="evidence" value="ECO:0007669"/>
    <property type="project" value="UniProtKB-ARBA"/>
</dbReference>
<feature type="compositionally biased region" description="Basic residues" evidence="6">
    <location>
        <begin position="125"/>
        <end position="142"/>
    </location>
</feature>
<evidence type="ECO:0000313" key="10">
    <source>
        <dbReference type="Proteomes" id="UP000478008"/>
    </source>
</evidence>
<feature type="compositionally biased region" description="Low complexity" evidence="6">
    <location>
        <begin position="544"/>
        <end position="560"/>
    </location>
</feature>
<dbReference type="SUPFAM" id="SSF48350">
    <property type="entry name" value="GTPase activation domain, GAP"/>
    <property type="match status" value="1"/>
</dbReference>
<feature type="compositionally biased region" description="Basic and acidic residues" evidence="6">
    <location>
        <begin position="188"/>
        <end position="202"/>
    </location>
</feature>
<dbReference type="GO" id="GO:0007165">
    <property type="term" value="P:signal transduction"/>
    <property type="evidence" value="ECO:0007669"/>
    <property type="project" value="InterPro"/>
</dbReference>
<dbReference type="GO" id="GO:0005933">
    <property type="term" value="C:cellular bud"/>
    <property type="evidence" value="ECO:0007669"/>
    <property type="project" value="UniProtKB-ARBA"/>
</dbReference>
<dbReference type="AlphaFoldDB" id="A0A7D9GXG3"/>
<feature type="domain" description="LIM zinc-binding" evidence="7">
    <location>
        <begin position="5"/>
        <end position="67"/>
    </location>
</feature>
<name>A0A7D9GXG3_DEKBR</name>
<dbReference type="InterPro" id="IPR001781">
    <property type="entry name" value="Znf_LIM"/>
</dbReference>
<evidence type="ECO:0000313" key="9">
    <source>
        <dbReference type="EMBL" id="VUG16243.1"/>
    </source>
</evidence>
<dbReference type="GO" id="GO:0005096">
    <property type="term" value="F:GTPase activator activity"/>
    <property type="evidence" value="ECO:0007669"/>
    <property type="project" value="UniProtKB-KW"/>
</dbReference>
<dbReference type="GO" id="GO:0046872">
    <property type="term" value="F:metal ion binding"/>
    <property type="evidence" value="ECO:0007669"/>
    <property type="project" value="UniProtKB-KW"/>
</dbReference>
<gene>
    <name evidence="9" type="ORF">DEBR0S1_11540G</name>
</gene>
<reference evidence="9 10" key="1">
    <citation type="submission" date="2019-07" db="EMBL/GenBank/DDBJ databases">
        <authorList>
            <person name="Friedrich A."/>
            <person name="Schacherer J."/>
        </authorList>
    </citation>
    <scope>NUCLEOTIDE SEQUENCE [LARGE SCALE GENOMIC DNA]</scope>
</reference>
<keyword evidence="2 4" id="KW-0479">Metal-binding</keyword>
<evidence type="ECO:0000256" key="6">
    <source>
        <dbReference type="SAM" id="MobiDB-lite"/>
    </source>
</evidence>
<dbReference type="CDD" id="cd09394">
    <property type="entry name" value="LIM1_Rga"/>
    <property type="match status" value="1"/>
</dbReference>
<dbReference type="PANTHER" id="PTHR23176">
    <property type="entry name" value="RHO/RAC/CDC GTPASE-ACTIVATING PROTEIN"/>
    <property type="match status" value="1"/>
</dbReference>
<evidence type="ECO:0000256" key="4">
    <source>
        <dbReference type="PROSITE-ProRule" id="PRU00125"/>
    </source>
</evidence>
<evidence type="ECO:0000256" key="2">
    <source>
        <dbReference type="ARBA" id="ARBA00022723"/>
    </source>
</evidence>
<protein>
    <submittedName>
        <fullName evidence="9">DEBR0S1_11540g1_1</fullName>
    </submittedName>
</protein>
<keyword evidence="4" id="KW-0440">LIM domain</keyword>
<feature type="compositionally biased region" description="Low complexity" evidence="6">
    <location>
        <begin position="672"/>
        <end position="689"/>
    </location>
</feature>
<feature type="compositionally biased region" description="Low complexity" evidence="6">
    <location>
        <begin position="336"/>
        <end position="349"/>
    </location>
</feature>
<dbReference type="PROSITE" id="PS00478">
    <property type="entry name" value="LIM_DOMAIN_1"/>
    <property type="match status" value="1"/>
</dbReference>
<keyword evidence="3 4" id="KW-0862">Zinc</keyword>
<dbReference type="PROSITE" id="PS50238">
    <property type="entry name" value="RHOGAP"/>
    <property type="match status" value="1"/>
</dbReference>
<evidence type="ECO:0000256" key="3">
    <source>
        <dbReference type="ARBA" id="ARBA00022833"/>
    </source>
</evidence>
<dbReference type="InterPro" id="IPR050729">
    <property type="entry name" value="Rho-GAP"/>
</dbReference>
<dbReference type="Pfam" id="PF00620">
    <property type="entry name" value="RhoGAP"/>
    <property type="match status" value="1"/>
</dbReference>
<feature type="region of interest" description="Disordered" evidence="6">
    <location>
        <begin position="668"/>
        <end position="689"/>
    </location>
</feature>
<dbReference type="Gene3D" id="1.10.555.10">
    <property type="entry name" value="Rho GTPase activation protein"/>
    <property type="match status" value="1"/>
</dbReference>
<keyword evidence="10" id="KW-1185">Reference proteome</keyword>
<dbReference type="CDD" id="cd00159">
    <property type="entry name" value="RhoGAP"/>
    <property type="match status" value="1"/>
</dbReference>
<dbReference type="Proteomes" id="UP000478008">
    <property type="component" value="Unassembled WGS sequence"/>
</dbReference>
<evidence type="ECO:0000256" key="5">
    <source>
        <dbReference type="SAM" id="Coils"/>
    </source>
</evidence>
<feature type="region of interest" description="Disordered" evidence="6">
    <location>
        <begin position="125"/>
        <end position="168"/>
    </location>
</feature>
<feature type="compositionally biased region" description="Low complexity" evidence="6">
    <location>
        <begin position="143"/>
        <end position="152"/>
    </location>
</feature>
<evidence type="ECO:0000259" key="8">
    <source>
        <dbReference type="PROSITE" id="PS50238"/>
    </source>
</evidence>
<dbReference type="PROSITE" id="PS50023">
    <property type="entry name" value="LIM_DOMAIN_2"/>
    <property type="match status" value="1"/>
</dbReference>
<dbReference type="EMBL" id="CABFWN010000001">
    <property type="protein sequence ID" value="VUG16243.1"/>
    <property type="molecule type" value="Genomic_DNA"/>
</dbReference>
<evidence type="ECO:0000259" key="7">
    <source>
        <dbReference type="PROSITE" id="PS50023"/>
    </source>
</evidence>
<feature type="compositionally biased region" description="Basic and acidic residues" evidence="6">
    <location>
        <begin position="209"/>
        <end position="239"/>
    </location>
</feature>
<accession>A0A7D9GXG3</accession>
<evidence type="ECO:0000256" key="1">
    <source>
        <dbReference type="ARBA" id="ARBA00022468"/>
    </source>
</evidence>
<feature type="region of interest" description="Disordered" evidence="6">
    <location>
        <begin position="184"/>
        <end position="361"/>
    </location>
</feature>
<feature type="compositionally biased region" description="Basic and acidic residues" evidence="6">
    <location>
        <begin position="154"/>
        <end position="168"/>
    </location>
</feature>